<keyword evidence="4" id="KW-1185">Reference proteome</keyword>
<comment type="caution">
    <text evidence="3">The sequence shown here is derived from an EMBL/GenBank/DDBJ whole genome shotgun (WGS) entry which is preliminary data.</text>
</comment>
<reference evidence="3" key="1">
    <citation type="submission" date="2022-03" db="EMBL/GenBank/DDBJ databases">
        <authorList>
            <person name="Tunstrom K."/>
        </authorList>
    </citation>
    <scope>NUCLEOTIDE SEQUENCE</scope>
</reference>
<evidence type="ECO:0000313" key="3">
    <source>
        <dbReference type="EMBL" id="CAH2097396.1"/>
    </source>
</evidence>
<dbReference type="Proteomes" id="UP001153954">
    <property type="component" value="Unassembled WGS sequence"/>
</dbReference>
<proteinExistence type="predicted"/>
<evidence type="ECO:0000256" key="1">
    <source>
        <dbReference type="SAM" id="MobiDB-lite"/>
    </source>
</evidence>
<feature type="region of interest" description="Disordered" evidence="1">
    <location>
        <begin position="120"/>
        <end position="175"/>
    </location>
</feature>
<gene>
    <name evidence="3" type="ORF">EEDITHA_LOCUS12625</name>
</gene>
<accession>A0AAU9UCQ3</accession>
<dbReference type="InterPro" id="IPR013103">
    <property type="entry name" value="RVT_2"/>
</dbReference>
<sequence length="368" mass="41780">MTAIYLKNRSPTTALAGRIPEEVWTGSHVDLSHLQVTKGYRLSVPSSPNTVILSRSVAFIENKFYYNNMPYNCNNLNNNNHYFILNDNSSNNNIMSIDNCNTTVECSDKGEIDKVSINVSDGVESDDNQTLSESEPVSGGESDDSGRDERLTPSSYAPHGGEAVPGSEAAMGLSGRYVRERRPPQRYGDYNYSMLTQHASFEESKSYEDAIVSPYRDDWMTAMQIEHDSLVSNEVWRLVNRPTNKNVIECKWVYKVNHDANGKFVKFKARLVAKGFTQKQGIDYNEIFSPVVRHSSIRILFYLANEYDLYIDHIDVNTAFLNSDLNETIYMEQPEGFSDSKSKDKVCLLQKSIYGLKQASKMWNEKVK</sequence>
<feature type="domain" description="Reverse transcriptase Ty1/copia-type" evidence="2">
    <location>
        <begin position="233"/>
        <end position="367"/>
    </location>
</feature>
<dbReference type="Pfam" id="PF07727">
    <property type="entry name" value="RVT_2"/>
    <property type="match status" value="1"/>
</dbReference>
<dbReference type="EMBL" id="CAKOGL010000018">
    <property type="protein sequence ID" value="CAH2097396.1"/>
    <property type="molecule type" value="Genomic_DNA"/>
</dbReference>
<name>A0AAU9UCQ3_EUPED</name>
<protein>
    <recommendedName>
        <fullName evidence="2">Reverse transcriptase Ty1/copia-type domain-containing protein</fullName>
    </recommendedName>
</protein>
<dbReference type="AlphaFoldDB" id="A0AAU9UCQ3"/>
<evidence type="ECO:0000313" key="4">
    <source>
        <dbReference type="Proteomes" id="UP001153954"/>
    </source>
</evidence>
<organism evidence="3 4">
    <name type="scientific">Euphydryas editha</name>
    <name type="common">Edith's checkerspot</name>
    <dbReference type="NCBI Taxonomy" id="104508"/>
    <lineage>
        <taxon>Eukaryota</taxon>
        <taxon>Metazoa</taxon>
        <taxon>Ecdysozoa</taxon>
        <taxon>Arthropoda</taxon>
        <taxon>Hexapoda</taxon>
        <taxon>Insecta</taxon>
        <taxon>Pterygota</taxon>
        <taxon>Neoptera</taxon>
        <taxon>Endopterygota</taxon>
        <taxon>Lepidoptera</taxon>
        <taxon>Glossata</taxon>
        <taxon>Ditrysia</taxon>
        <taxon>Papilionoidea</taxon>
        <taxon>Nymphalidae</taxon>
        <taxon>Nymphalinae</taxon>
        <taxon>Euphydryas</taxon>
    </lineage>
</organism>
<evidence type="ECO:0000259" key="2">
    <source>
        <dbReference type="Pfam" id="PF07727"/>
    </source>
</evidence>